<organism evidence="1 2">
    <name type="scientific">Nitzschia inconspicua</name>
    <dbReference type="NCBI Taxonomy" id="303405"/>
    <lineage>
        <taxon>Eukaryota</taxon>
        <taxon>Sar</taxon>
        <taxon>Stramenopiles</taxon>
        <taxon>Ochrophyta</taxon>
        <taxon>Bacillariophyta</taxon>
        <taxon>Bacillariophyceae</taxon>
        <taxon>Bacillariophycidae</taxon>
        <taxon>Bacillariales</taxon>
        <taxon>Bacillariaceae</taxon>
        <taxon>Nitzschia</taxon>
    </lineage>
</organism>
<dbReference type="Proteomes" id="UP000693970">
    <property type="component" value="Unassembled WGS sequence"/>
</dbReference>
<name>A0A9K3PLY0_9STRA</name>
<evidence type="ECO:0000313" key="2">
    <source>
        <dbReference type="Proteomes" id="UP000693970"/>
    </source>
</evidence>
<dbReference type="OrthoDB" id="92990at2759"/>
<gene>
    <name evidence="1" type="ORF">IV203_008335</name>
</gene>
<keyword evidence="2" id="KW-1185">Reference proteome</keyword>
<dbReference type="AlphaFoldDB" id="A0A9K3PLY0"/>
<accession>A0A9K3PLY0</accession>
<reference evidence="1" key="2">
    <citation type="submission" date="2021-04" db="EMBL/GenBank/DDBJ databases">
        <authorList>
            <person name="Podell S."/>
        </authorList>
    </citation>
    <scope>NUCLEOTIDE SEQUENCE</scope>
    <source>
        <strain evidence="1">Hildebrandi</strain>
    </source>
</reference>
<proteinExistence type="predicted"/>
<comment type="caution">
    <text evidence="1">The sequence shown here is derived from an EMBL/GenBank/DDBJ whole genome shotgun (WGS) entry which is preliminary data.</text>
</comment>
<dbReference type="EMBL" id="JAGRRH010000017">
    <property type="protein sequence ID" value="KAG7352287.1"/>
    <property type="molecule type" value="Genomic_DNA"/>
</dbReference>
<reference evidence="1" key="1">
    <citation type="journal article" date="2021" name="Sci. Rep.">
        <title>Diploid genomic architecture of Nitzschia inconspicua, an elite biomass production diatom.</title>
        <authorList>
            <person name="Oliver A."/>
            <person name="Podell S."/>
            <person name="Pinowska A."/>
            <person name="Traller J.C."/>
            <person name="Smith S.R."/>
            <person name="McClure R."/>
            <person name="Beliaev A."/>
            <person name="Bohutskyi P."/>
            <person name="Hill E.A."/>
            <person name="Rabines A."/>
            <person name="Zheng H."/>
            <person name="Allen L.Z."/>
            <person name="Kuo A."/>
            <person name="Grigoriev I.V."/>
            <person name="Allen A.E."/>
            <person name="Hazlebeck D."/>
            <person name="Allen E.E."/>
        </authorList>
    </citation>
    <scope>NUCLEOTIDE SEQUENCE</scope>
    <source>
        <strain evidence="1">Hildebrandi</strain>
    </source>
</reference>
<sequence>MVHTGGRHCKWAQPHHISDLQHTLELNVRGTPAAFCLDDITLFRPGKRLLTFDMALAHPHLPTMVTACYRVQKNGAHGETLLFTQNTHDPNLSPVRHGLSIVQLFVHLTCRDKYVALAIYKDTTSHCDIEQQIRLLASELYGLDPLRWPFFCILPSGWCMLRPPSPWVRGTRNRETPCWKSKTWQLYTHNLCVISQKHNKAFFDASTMPQF</sequence>
<evidence type="ECO:0000313" key="1">
    <source>
        <dbReference type="EMBL" id="KAG7352287.1"/>
    </source>
</evidence>
<protein>
    <submittedName>
        <fullName evidence="1">Uncharacterized protein</fullName>
    </submittedName>
</protein>